<dbReference type="Pfam" id="PF26176">
    <property type="entry name" value="zf_C2H2_17_2"/>
    <property type="match status" value="1"/>
</dbReference>
<dbReference type="AlphaFoldDB" id="A0A3N4HVS5"/>
<dbReference type="InterPro" id="IPR059095">
    <property type="entry name" value="Znf_C2H2_17_2nd"/>
</dbReference>
<keyword evidence="4" id="KW-1185">Reference proteome</keyword>
<evidence type="ECO:0000259" key="2">
    <source>
        <dbReference type="Pfam" id="PF26176"/>
    </source>
</evidence>
<dbReference type="Proteomes" id="UP000275078">
    <property type="component" value="Unassembled WGS sequence"/>
</dbReference>
<evidence type="ECO:0000313" key="4">
    <source>
        <dbReference type="Proteomes" id="UP000275078"/>
    </source>
</evidence>
<feature type="compositionally biased region" description="Basic and acidic residues" evidence="1">
    <location>
        <begin position="32"/>
        <end position="47"/>
    </location>
</feature>
<gene>
    <name evidence="3" type="ORF">BJ508DRAFT_171757</name>
</gene>
<name>A0A3N4HVS5_ASCIM</name>
<reference evidence="3 4" key="1">
    <citation type="journal article" date="2018" name="Nat. Ecol. Evol.">
        <title>Pezizomycetes genomes reveal the molecular basis of ectomycorrhizal truffle lifestyle.</title>
        <authorList>
            <person name="Murat C."/>
            <person name="Payen T."/>
            <person name="Noel B."/>
            <person name="Kuo A."/>
            <person name="Morin E."/>
            <person name="Chen J."/>
            <person name="Kohler A."/>
            <person name="Krizsan K."/>
            <person name="Balestrini R."/>
            <person name="Da Silva C."/>
            <person name="Montanini B."/>
            <person name="Hainaut M."/>
            <person name="Levati E."/>
            <person name="Barry K.W."/>
            <person name="Belfiori B."/>
            <person name="Cichocki N."/>
            <person name="Clum A."/>
            <person name="Dockter R.B."/>
            <person name="Fauchery L."/>
            <person name="Guy J."/>
            <person name="Iotti M."/>
            <person name="Le Tacon F."/>
            <person name="Lindquist E.A."/>
            <person name="Lipzen A."/>
            <person name="Malagnac F."/>
            <person name="Mello A."/>
            <person name="Molinier V."/>
            <person name="Miyauchi S."/>
            <person name="Poulain J."/>
            <person name="Riccioni C."/>
            <person name="Rubini A."/>
            <person name="Sitrit Y."/>
            <person name="Splivallo R."/>
            <person name="Traeger S."/>
            <person name="Wang M."/>
            <person name="Zifcakova L."/>
            <person name="Wipf D."/>
            <person name="Zambonelli A."/>
            <person name="Paolocci F."/>
            <person name="Nowrousian M."/>
            <person name="Ottonello S."/>
            <person name="Baldrian P."/>
            <person name="Spatafora J.W."/>
            <person name="Henrissat B."/>
            <person name="Nagy L.G."/>
            <person name="Aury J.M."/>
            <person name="Wincker P."/>
            <person name="Grigoriev I.V."/>
            <person name="Bonfante P."/>
            <person name="Martin F.M."/>
        </authorList>
    </citation>
    <scope>NUCLEOTIDE SEQUENCE [LARGE SCALE GENOMIC DNA]</scope>
    <source>
        <strain evidence="3 4">RN42</strain>
    </source>
</reference>
<accession>A0A3N4HVS5</accession>
<proteinExistence type="predicted"/>
<evidence type="ECO:0000313" key="3">
    <source>
        <dbReference type="EMBL" id="RPA77307.1"/>
    </source>
</evidence>
<sequence length="445" mass="49128">MLRTYGRETHHSGCPLEGQHSGPRRQTQTCEPSDHRQVGSHGLDHPDFTSSPERCICDTLNGWSFSAMSISESDASLSTLMSFDDGFDVGFDEDNSKGLGSTTLGLRGEGEGGVEVSFSNSGLELEYAPNVFYSAGPVDLDVPSVGMWSDMLWMHEPQSIQFPEFSRTSLGDAWVQHRAPSANWHHVYLFYGDDHNWFSKIQENDKQEYITVQCTDERKSTVPVISPAMTTLSESVGLENPCNGLCLLPESSYCRVSGCSYGGSEVSDSERLLHATMHLTPVKVVRATPASSLPACDELKGPMEVAEEPSVKKEEAAAGANPCLPEPKPMELLDKSSTNVCGKRTAIISTDNHSSTNLRLKTITARRSWVNSSSESLIANSPTYSPMKASHPPSTRQAVCHYNLCSRSRPENGFRRQDNLRAHLRMVHGENIARLRKGRRIRKFT</sequence>
<feature type="domain" description="C2H2-domain containing protein second zinc finger" evidence="2">
    <location>
        <begin position="400"/>
        <end position="428"/>
    </location>
</feature>
<feature type="region of interest" description="Disordered" evidence="1">
    <location>
        <begin position="1"/>
        <end position="47"/>
    </location>
</feature>
<dbReference type="OrthoDB" id="5062908at2759"/>
<evidence type="ECO:0000256" key="1">
    <source>
        <dbReference type="SAM" id="MobiDB-lite"/>
    </source>
</evidence>
<protein>
    <recommendedName>
        <fullName evidence="2">C2H2-domain containing protein second zinc finger domain-containing protein</fullName>
    </recommendedName>
</protein>
<organism evidence="3 4">
    <name type="scientific">Ascobolus immersus RN42</name>
    <dbReference type="NCBI Taxonomy" id="1160509"/>
    <lineage>
        <taxon>Eukaryota</taxon>
        <taxon>Fungi</taxon>
        <taxon>Dikarya</taxon>
        <taxon>Ascomycota</taxon>
        <taxon>Pezizomycotina</taxon>
        <taxon>Pezizomycetes</taxon>
        <taxon>Pezizales</taxon>
        <taxon>Ascobolaceae</taxon>
        <taxon>Ascobolus</taxon>
    </lineage>
</organism>
<feature type="compositionally biased region" description="Basic and acidic residues" evidence="1">
    <location>
        <begin position="1"/>
        <end position="11"/>
    </location>
</feature>
<dbReference type="EMBL" id="ML119728">
    <property type="protein sequence ID" value="RPA77307.1"/>
    <property type="molecule type" value="Genomic_DNA"/>
</dbReference>